<proteinExistence type="predicted"/>
<dbReference type="AlphaFoldDB" id="A0A6N7KRS4"/>
<accession>A0A6N7KRS4</accession>
<organism evidence="1 2">
    <name type="scientific">Streptomyces kaniharaensis</name>
    <dbReference type="NCBI Taxonomy" id="212423"/>
    <lineage>
        <taxon>Bacteria</taxon>
        <taxon>Bacillati</taxon>
        <taxon>Actinomycetota</taxon>
        <taxon>Actinomycetes</taxon>
        <taxon>Kitasatosporales</taxon>
        <taxon>Streptomycetaceae</taxon>
        <taxon>Streptomyces</taxon>
    </lineage>
</organism>
<protein>
    <submittedName>
        <fullName evidence="1">Uncharacterized protein</fullName>
    </submittedName>
</protein>
<evidence type="ECO:0000313" key="2">
    <source>
        <dbReference type="Proteomes" id="UP000450000"/>
    </source>
</evidence>
<gene>
    <name evidence="1" type="ORF">F7Q99_13600</name>
</gene>
<dbReference type="EMBL" id="WBOF01000001">
    <property type="protein sequence ID" value="MQS13289.1"/>
    <property type="molecule type" value="Genomic_DNA"/>
</dbReference>
<dbReference type="Proteomes" id="UP000450000">
    <property type="component" value="Unassembled WGS sequence"/>
</dbReference>
<comment type="caution">
    <text evidence="1">The sequence shown here is derived from an EMBL/GenBank/DDBJ whole genome shotgun (WGS) entry which is preliminary data.</text>
</comment>
<evidence type="ECO:0000313" key="1">
    <source>
        <dbReference type="EMBL" id="MQS13289.1"/>
    </source>
</evidence>
<reference evidence="1 2" key="1">
    <citation type="submission" date="2019-09" db="EMBL/GenBank/DDBJ databases">
        <title>Genome Sequences of Streptomyces kaniharaensis ATCC 21070.</title>
        <authorList>
            <person name="Zhu W."/>
            <person name="De Crecy-Lagard V."/>
            <person name="Richards N.G."/>
        </authorList>
    </citation>
    <scope>NUCLEOTIDE SEQUENCE [LARGE SCALE GENOMIC DNA]</scope>
    <source>
        <strain evidence="1 2">SF-557</strain>
    </source>
</reference>
<sequence length="61" mass="6070">MIASTIPAGAIRSSVRERSVAVQTAPRSGMGPAGVMMPVLVTAMSPMVTSGWPGAEPTASG</sequence>
<name>A0A6N7KRS4_9ACTN</name>
<keyword evidence="2" id="KW-1185">Reference proteome</keyword>